<dbReference type="EMBL" id="MN738772">
    <property type="protein sequence ID" value="QHS84103.1"/>
    <property type="molecule type" value="Genomic_DNA"/>
</dbReference>
<proteinExistence type="predicted"/>
<protein>
    <submittedName>
        <fullName evidence="1">Uncharacterized protein</fullName>
    </submittedName>
</protein>
<dbReference type="SUPFAM" id="SSF57903">
    <property type="entry name" value="FYVE/PHD zinc finger"/>
    <property type="match status" value="1"/>
</dbReference>
<reference evidence="1" key="1">
    <citation type="journal article" date="2020" name="Nature">
        <title>Giant virus diversity and host interactions through global metagenomics.</title>
        <authorList>
            <person name="Schulz F."/>
            <person name="Roux S."/>
            <person name="Paez-Espino D."/>
            <person name="Jungbluth S."/>
            <person name="Walsh D.A."/>
            <person name="Denef V.J."/>
            <person name="McMahon K.D."/>
            <person name="Konstantinidis K.T."/>
            <person name="Eloe-Fadrosh E.A."/>
            <person name="Kyrpides N.C."/>
            <person name="Woyke T."/>
        </authorList>
    </citation>
    <scope>NUCLEOTIDE SEQUENCE</scope>
    <source>
        <strain evidence="1">GVMAG-S-ERX555965-48</strain>
    </source>
</reference>
<organism evidence="1">
    <name type="scientific">viral metagenome</name>
    <dbReference type="NCBI Taxonomy" id="1070528"/>
    <lineage>
        <taxon>unclassified sequences</taxon>
        <taxon>metagenomes</taxon>
        <taxon>organismal metagenomes</taxon>
    </lineage>
</organism>
<sequence>MFDIHVVRYITDYLKLCSECNNYDINNYNHICISCKKFHCNTCASKLIRNYNNYETTSNYCKTCNDTIFSYMYN</sequence>
<dbReference type="AlphaFoldDB" id="A0A6C0AX93"/>
<dbReference type="InterPro" id="IPR011011">
    <property type="entry name" value="Znf_FYVE_PHD"/>
</dbReference>
<evidence type="ECO:0000313" key="1">
    <source>
        <dbReference type="EMBL" id="QHS84103.1"/>
    </source>
</evidence>
<accession>A0A6C0AX93</accession>
<name>A0A6C0AX93_9ZZZZ</name>